<dbReference type="PANTHER" id="PTHR19446">
    <property type="entry name" value="REVERSE TRANSCRIPTASES"/>
    <property type="match status" value="1"/>
</dbReference>
<dbReference type="AlphaFoldDB" id="A0A4X1UBA1"/>
<evidence type="ECO:0000313" key="3">
    <source>
        <dbReference type="Ensembl" id="ENSSSCP00070025143.1"/>
    </source>
</evidence>
<name>A0A4X1UBA1_PIG</name>
<reference evidence="3 4" key="1">
    <citation type="submission" date="2017-08" db="EMBL/GenBank/DDBJ databases">
        <title>USMARCv1.0.</title>
        <authorList>
            <person name="Hannum G.I."/>
            <person name="Koren S."/>
            <person name="Schroeder S.G."/>
            <person name="Chin S.C."/>
            <person name="Nonneman D.J."/>
            <person name="Becker S.A."/>
            <person name="Rosen B.D."/>
            <person name="Bickhart D.M."/>
            <person name="Putnam N.H."/>
            <person name="Green R.E."/>
            <person name="Tuggle C.K."/>
            <person name="Liu H."/>
            <person name="Rohrer G.A."/>
            <person name="Warr A."/>
            <person name="Hall R."/>
            <person name="Kim K."/>
            <person name="Hume D.A."/>
            <person name="Talbot R."/>
            <person name="Chow W."/>
            <person name="Howe K."/>
            <person name="Schwartz A.S."/>
            <person name="Watson M."/>
            <person name="Archibald A.L."/>
            <person name="Phillippy A.M."/>
            <person name="Smith T.P.L."/>
        </authorList>
    </citation>
    <scope>NUCLEOTIDE SEQUENCE [LARGE SCALE GENOMIC DNA]</scope>
</reference>
<dbReference type="Proteomes" id="UP000314985">
    <property type="component" value="Chromosome 13"/>
</dbReference>
<accession>A0A4X1UBA1</accession>
<dbReference type="PROSITE" id="PS50878">
    <property type="entry name" value="RT_POL"/>
    <property type="match status" value="1"/>
</dbReference>
<dbReference type="EC" id="2.7.7.49" evidence="1"/>
<evidence type="ECO:0000259" key="2">
    <source>
        <dbReference type="PROSITE" id="PS50878"/>
    </source>
</evidence>
<sequence>MGIYLNIINAIYDKPTDNIILNGEKLKEFPLRSGTRQGCLLSPLLFNIVLEVLATAIREEKEIKGIQIGKEEVKPSPFADDILYLENPKDSTRKLLDLIHEFGKVTGYKINTQKSTGFLYTNNERSEREIREAIPFTITSKRIKYLGVNLPKETKDMYSENYKTLMKASKDDTNRWKDTPCPWIGRVNIIKMTILPKAIYRFNAIPIKLPRTFLTELEQNMLKFVWMHKSPRGAKDILRKKNGAGGIRLPDFTLYYKATLIKTIWYWAQRQKYRSVEQDRKPRIKPMHLQGQEYTMEKRQLVQ</sequence>
<dbReference type="Pfam" id="PF00078">
    <property type="entry name" value="RVT_1"/>
    <property type="match status" value="1"/>
</dbReference>
<dbReference type="Ensembl" id="ENSSSCT00070030141.1">
    <property type="protein sequence ID" value="ENSSSCP00070025143.1"/>
    <property type="gene ID" value="ENSSSCG00070015342.1"/>
</dbReference>
<organism evidence="3 4">
    <name type="scientific">Sus scrofa</name>
    <name type="common">Pig</name>
    <dbReference type="NCBI Taxonomy" id="9823"/>
    <lineage>
        <taxon>Eukaryota</taxon>
        <taxon>Metazoa</taxon>
        <taxon>Chordata</taxon>
        <taxon>Craniata</taxon>
        <taxon>Vertebrata</taxon>
        <taxon>Euteleostomi</taxon>
        <taxon>Mammalia</taxon>
        <taxon>Eutheria</taxon>
        <taxon>Laurasiatheria</taxon>
        <taxon>Artiodactyla</taxon>
        <taxon>Suina</taxon>
        <taxon>Suidae</taxon>
        <taxon>Sus</taxon>
    </lineage>
</organism>
<feature type="domain" description="Reverse transcriptase" evidence="2">
    <location>
        <begin position="1"/>
        <end position="150"/>
    </location>
</feature>
<evidence type="ECO:0000313" key="4">
    <source>
        <dbReference type="Proteomes" id="UP000314985"/>
    </source>
</evidence>
<protein>
    <recommendedName>
        <fullName evidence="1">RNA-directed DNA polymerase</fullName>
        <ecNumber evidence="1">2.7.7.49</ecNumber>
    </recommendedName>
</protein>
<evidence type="ECO:0000256" key="1">
    <source>
        <dbReference type="ARBA" id="ARBA00012493"/>
    </source>
</evidence>
<reference evidence="3" key="2">
    <citation type="submission" date="2025-08" db="UniProtKB">
        <authorList>
            <consortium name="Ensembl"/>
        </authorList>
    </citation>
    <scope>IDENTIFICATION</scope>
</reference>
<dbReference type="InterPro" id="IPR000477">
    <property type="entry name" value="RT_dom"/>
</dbReference>
<proteinExistence type="predicted"/>
<dbReference type="GO" id="GO:0003964">
    <property type="term" value="F:RNA-directed DNA polymerase activity"/>
    <property type="evidence" value="ECO:0007669"/>
    <property type="project" value="UniProtKB-EC"/>
</dbReference>
<dbReference type="SUPFAM" id="SSF56672">
    <property type="entry name" value="DNA/RNA polymerases"/>
    <property type="match status" value="1"/>
</dbReference>
<dbReference type="InterPro" id="IPR043502">
    <property type="entry name" value="DNA/RNA_pol_sf"/>
</dbReference>